<feature type="coiled-coil region" evidence="1">
    <location>
        <begin position="103"/>
        <end position="144"/>
    </location>
</feature>
<sequence>MAREGPFSSVAQVLCIVILSVLLFEVSGLSKTGRGLLPRSPSRSFNRKSLDDLLKAELDDLDRKLERDYDFSRRDSANEKASRKRTGFDEREALDPRYAPETVSRLEEEIEFARAKEDLLEKKLVELENRLEEESLSKALLLARVPLMFEGQRSGSTLMELVSDEKPLMSKSDREGELESVPKQF</sequence>
<protein>
    <submittedName>
        <fullName evidence="3">Uncharacterized protein</fullName>
    </submittedName>
</protein>
<feature type="non-terminal residue" evidence="3">
    <location>
        <position position="1"/>
    </location>
</feature>
<name>A0A7R9GHS9_9CRUS</name>
<keyword evidence="1" id="KW-0175">Coiled coil</keyword>
<accession>A0A7R9GHS9</accession>
<proteinExistence type="predicted"/>
<evidence type="ECO:0000313" key="4">
    <source>
        <dbReference type="Proteomes" id="UP000678499"/>
    </source>
</evidence>
<evidence type="ECO:0000313" key="3">
    <source>
        <dbReference type="EMBL" id="CAD7281508.1"/>
    </source>
</evidence>
<dbReference type="EMBL" id="CAJPEX010002931">
    <property type="protein sequence ID" value="CAG0921660.1"/>
    <property type="molecule type" value="Genomic_DNA"/>
</dbReference>
<feature type="compositionally biased region" description="Basic and acidic residues" evidence="2">
    <location>
        <begin position="163"/>
        <end position="177"/>
    </location>
</feature>
<evidence type="ECO:0000256" key="1">
    <source>
        <dbReference type="SAM" id="Coils"/>
    </source>
</evidence>
<dbReference type="EMBL" id="OA884968">
    <property type="protein sequence ID" value="CAD7281508.1"/>
    <property type="molecule type" value="Genomic_DNA"/>
</dbReference>
<organism evidence="3">
    <name type="scientific">Notodromas monacha</name>
    <dbReference type="NCBI Taxonomy" id="399045"/>
    <lineage>
        <taxon>Eukaryota</taxon>
        <taxon>Metazoa</taxon>
        <taxon>Ecdysozoa</taxon>
        <taxon>Arthropoda</taxon>
        <taxon>Crustacea</taxon>
        <taxon>Oligostraca</taxon>
        <taxon>Ostracoda</taxon>
        <taxon>Podocopa</taxon>
        <taxon>Podocopida</taxon>
        <taxon>Cypridocopina</taxon>
        <taxon>Cypridoidea</taxon>
        <taxon>Cyprididae</taxon>
        <taxon>Notodromas</taxon>
    </lineage>
</organism>
<reference evidence="3" key="1">
    <citation type="submission" date="2020-11" db="EMBL/GenBank/DDBJ databases">
        <authorList>
            <person name="Tran Van P."/>
        </authorList>
    </citation>
    <scope>NUCLEOTIDE SEQUENCE</scope>
</reference>
<evidence type="ECO:0000256" key="2">
    <source>
        <dbReference type="SAM" id="MobiDB-lite"/>
    </source>
</evidence>
<keyword evidence="4" id="KW-1185">Reference proteome</keyword>
<dbReference type="AlphaFoldDB" id="A0A7R9GHS9"/>
<feature type="region of interest" description="Disordered" evidence="2">
    <location>
        <begin position="160"/>
        <end position="185"/>
    </location>
</feature>
<dbReference type="Proteomes" id="UP000678499">
    <property type="component" value="Unassembled WGS sequence"/>
</dbReference>
<gene>
    <name evidence="3" type="ORF">NMOB1V02_LOCUS9152</name>
</gene>